<evidence type="ECO:0000313" key="3">
    <source>
        <dbReference type="Proteomes" id="UP000031443"/>
    </source>
</evidence>
<protein>
    <submittedName>
        <fullName evidence="2">Uncharacterized protein</fullName>
    </submittedName>
</protein>
<dbReference type="Proteomes" id="UP000031443">
    <property type="component" value="Unassembled WGS sequence"/>
</dbReference>
<reference evidence="3" key="1">
    <citation type="journal article" date="2013" name="Nat. Genet.">
        <title>The draft genomes of soft-shell turtle and green sea turtle yield insights into the development and evolution of the turtle-specific body plan.</title>
        <authorList>
            <person name="Wang Z."/>
            <person name="Pascual-Anaya J."/>
            <person name="Zadissa A."/>
            <person name="Li W."/>
            <person name="Niimura Y."/>
            <person name="Huang Z."/>
            <person name="Li C."/>
            <person name="White S."/>
            <person name="Xiong Z."/>
            <person name="Fang D."/>
            <person name="Wang B."/>
            <person name="Ming Y."/>
            <person name="Chen Y."/>
            <person name="Zheng Y."/>
            <person name="Kuraku S."/>
            <person name="Pignatelli M."/>
            <person name="Herrero J."/>
            <person name="Beal K."/>
            <person name="Nozawa M."/>
            <person name="Li Q."/>
            <person name="Wang J."/>
            <person name="Zhang H."/>
            <person name="Yu L."/>
            <person name="Shigenobu S."/>
            <person name="Wang J."/>
            <person name="Liu J."/>
            <person name="Flicek P."/>
            <person name="Searle S."/>
            <person name="Wang J."/>
            <person name="Kuratani S."/>
            <person name="Yin Y."/>
            <person name="Aken B."/>
            <person name="Zhang G."/>
            <person name="Irie N."/>
        </authorList>
    </citation>
    <scope>NUCLEOTIDE SEQUENCE [LARGE SCALE GENOMIC DNA]</scope>
</reference>
<proteinExistence type="predicted"/>
<name>M7BKZ7_CHEMY</name>
<feature type="compositionally biased region" description="Basic and acidic residues" evidence="1">
    <location>
        <begin position="1"/>
        <end position="18"/>
    </location>
</feature>
<dbReference type="EMBL" id="KB519138">
    <property type="protein sequence ID" value="EMP38576.1"/>
    <property type="molecule type" value="Genomic_DNA"/>
</dbReference>
<dbReference type="AlphaFoldDB" id="M7BKZ7"/>
<organism evidence="2 3">
    <name type="scientific">Chelonia mydas</name>
    <name type="common">Green sea-turtle</name>
    <name type="synonym">Chelonia agassizi</name>
    <dbReference type="NCBI Taxonomy" id="8469"/>
    <lineage>
        <taxon>Eukaryota</taxon>
        <taxon>Metazoa</taxon>
        <taxon>Chordata</taxon>
        <taxon>Craniata</taxon>
        <taxon>Vertebrata</taxon>
        <taxon>Euteleostomi</taxon>
        <taxon>Archelosauria</taxon>
        <taxon>Testudinata</taxon>
        <taxon>Testudines</taxon>
        <taxon>Cryptodira</taxon>
        <taxon>Durocryptodira</taxon>
        <taxon>Americhelydia</taxon>
        <taxon>Chelonioidea</taxon>
        <taxon>Cheloniidae</taxon>
        <taxon>Chelonia</taxon>
    </lineage>
</organism>
<feature type="region of interest" description="Disordered" evidence="1">
    <location>
        <begin position="1"/>
        <end position="22"/>
    </location>
</feature>
<gene>
    <name evidence="2" type="ORF">UY3_04220</name>
</gene>
<keyword evidence="3" id="KW-1185">Reference proteome</keyword>
<sequence>MEEENERKRERKEKGDNKRWKKWGIKNGQGEWKCKDAEREVEEWKERKKQNKEEKSDGETGKMSEKELTFCQMYPSPYSGEKNCDRRYAQCQTQCAVPRDVIVILSLPHRLRSGPLLLLSSADVVAGSGRAMGLRAPAALSSMIHVFKVMHIPGRCRALGNGH</sequence>
<feature type="region of interest" description="Disordered" evidence="1">
    <location>
        <begin position="43"/>
        <end position="64"/>
    </location>
</feature>
<evidence type="ECO:0000256" key="1">
    <source>
        <dbReference type="SAM" id="MobiDB-lite"/>
    </source>
</evidence>
<evidence type="ECO:0000313" key="2">
    <source>
        <dbReference type="EMBL" id="EMP38576.1"/>
    </source>
</evidence>
<accession>M7BKZ7</accession>